<accession>A0A0N0IA19</accession>
<keyword evidence="6" id="KW-0282">Flagellum</keyword>
<dbReference type="EMBL" id="LGAA01000022">
    <property type="protein sequence ID" value="KPD02331.1"/>
    <property type="molecule type" value="Genomic_DNA"/>
</dbReference>
<keyword evidence="7" id="KW-1185">Reference proteome</keyword>
<evidence type="ECO:0000256" key="4">
    <source>
        <dbReference type="SAM" id="Coils"/>
    </source>
</evidence>
<dbReference type="GO" id="GO:0009288">
    <property type="term" value="C:bacterial-type flagellum"/>
    <property type="evidence" value="ECO:0007669"/>
    <property type="project" value="UniProtKB-SubCell"/>
</dbReference>
<evidence type="ECO:0000259" key="5">
    <source>
        <dbReference type="Pfam" id="PF00669"/>
    </source>
</evidence>
<evidence type="ECO:0000256" key="2">
    <source>
        <dbReference type="ARBA" id="ARBA00005709"/>
    </source>
</evidence>
<comment type="similarity">
    <text evidence="2">Belongs to the bacterial flagellin family.</text>
</comment>
<feature type="coiled-coil region" evidence="4">
    <location>
        <begin position="213"/>
        <end position="240"/>
    </location>
</feature>
<dbReference type="Proteomes" id="UP000053226">
    <property type="component" value="Unassembled WGS sequence"/>
</dbReference>
<keyword evidence="6" id="KW-0969">Cilium</keyword>
<evidence type="ECO:0000313" key="7">
    <source>
        <dbReference type="Proteomes" id="UP000053226"/>
    </source>
</evidence>
<dbReference type="Gene3D" id="1.20.1330.10">
    <property type="entry name" value="f41 fragment of flagellin, N-terminal domain"/>
    <property type="match status" value="1"/>
</dbReference>
<organism evidence="6 7">
    <name type="scientific">Moellerella wisconsensis ATCC 35017</name>
    <dbReference type="NCBI Taxonomy" id="1354267"/>
    <lineage>
        <taxon>Bacteria</taxon>
        <taxon>Pseudomonadati</taxon>
        <taxon>Pseudomonadota</taxon>
        <taxon>Gammaproteobacteria</taxon>
        <taxon>Enterobacterales</taxon>
        <taxon>Morganellaceae</taxon>
        <taxon>Moellerella</taxon>
    </lineage>
</organism>
<evidence type="ECO:0000256" key="3">
    <source>
        <dbReference type="ARBA" id="ARBA00023143"/>
    </source>
</evidence>
<dbReference type="AlphaFoldDB" id="A0A0N0IA19"/>
<dbReference type="SUPFAM" id="SSF64518">
    <property type="entry name" value="Phase 1 flagellin"/>
    <property type="match status" value="1"/>
</dbReference>
<evidence type="ECO:0000256" key="1">
    <source>
        <dbReference type="ARBA" id="ARBA00004365"/>
    </source>
</evidence>
<gene>
    <name evidence="6" type="ORF">M992_2334</name>
</gene>
<keyword evidence="4" id="KW-0175">Coiled coil</keyword>
<evidence type="ECO:0000313" key="6">
    <source>
        <dbReference type="EMBL" id="KPD02331.1"/>
    </source>
</evidence>
<reference evidence="6 7" key="1">
    <citation type="submission" date="2015-07" db="EMBL/GenBank/DDBJ databases">
        <title>ATOL: Assembling a taxonomically balanced genome-scale reconstruction of the evolutionary history of the Enterobacteriaceae.</title>
        <authorList>
            <person name="Plunkett G.III."/>
            <person name="Neeno-Eckwall E.C."/>
            <person name="Glasner J.D."/>
            <person name="Perna N.T."/>
        </authorList>
    </citation>
    <scope>NUCLEOTIDE SEQUENCE [LARGE SCALE GENOMIC DNA]</scope>
    <source>
        <strain evidence="6 7">ATCC 35017</strain>
    </source>
</reference>
<dbReference type="InterPro" id="IPR001029">
    <property type="entry name" value="Flagellin_N"/>
</dbReference>
<proteinExistence type="inferred from homology"/>
<protein>
    <submittedName>
        <fullName evidence="6">FlgL family flagellar hook-associated protein</fullName>
    </submittedName>
</protein>
<dbReference type="GO" id="GO:0005198">
    <property type="term" value="F:structural molecule activity"/>
    <property type="evidence" value="ECO:0007669"/>
    <property type="project" value="InterPro"/>
</dbReference>
<feature type="domain" description="Flagellin N-terminal" evidence="5">
    <location>
        <begin position="4"/>
        <end position="140"/>
    </location>
</feature>
<name>A0A0N0IA19_9GAMM</name>
<sequence>MRLSTLLMTQTKTAGINQYNLAQQSQSEKFNARKNFLSPADNPAGHRELMRLKQAQSLRSQYTLIRDSAKEAMQFQSNTMDSISSNIKNINETIISGMNQVGTSDEQRNTYAQQLTNFKNQMLSQVNRQDNSGEYIFSGDKSNVVPYQLVAGKLEYQGGEAKSQQIDQYHSTVVNVTGKDILTSVGNDDVFTLLDKAINALKVPTDNASQATRDAQRTALDESKNELDKFNKNISLSMAKIGLQLEEVDALNQRDKQITDITNERITEVQFLDPLKGFQELMNIKTALLYAYSNYSLMKDVNILNYVK</sequence>
<dbReference type="OrthoDB" id="9768249at2"/>
<keyword evidence="3" id="KW-0975">Bacterial flagellum</keyword>
<comment type="subcellular location">
    <subcellularLocation>
        <location evidence="1">Bacterial flagellum</location>
    </subcellularLocation>
</comment>
<comment type="caution">
    <text evidence="6">The sequence shown here is derived from an EMBL/GenBank/DDBJ whole genome shotgun (WGS) entry which is preliminary data.</text>
</comment>
<dbReference type="Pfam" id="PF00669">
    <property type="entry name" value="Flagellin_N"/>
    <property type="match status" value="1"/>
</dbReference>
<keyword evidence="6" id="KW-0966">Cell projection</keyword>
<dbReference type="RefSeq" id="WP_047256584.1">
    <property type="nucleotide sequence ID" value="NZ_CAWMUS010000022.1"/>
</dbReference>